<protein>
    <submittedName>
        <fullName evidence="9">4-hydroxybenzoate polyprenyltransferase</fullName>
    </submittedName>
</protein>
<sequence>MSWWMERLRAHMNNTAFHHTVFSLPFALMGALLAAGGNPPLGDLGWIVLAITAARSAALALDNLADLKYDKQQPRLAYRAMVQGRVTKKEALVFIGVCLLVLVFAVLQLNPVCIRLLPFAAVPFLIYPYMKRVTGWVHLFLGVAIGMAPAGGWVAVSGKIELPMLVLFIAVALWIAAFDAMYGAQDEAFDRSHGLHSLAVTFGAEGAFRIARAMHVLSIILFVALGAMMHLAFPYYIGVAIAAGTLVYQHRIAGPTDFSRVTQMYFMRNGIVSIAIFIFTWISYLV</sequence>
<dbReference type="NCBIfam" id="TIGR01475">
    <property type="entry name" value="ubiA_other"/>
    <property type="match status" value="1"/>
</dbReference>
<evidence type="ECO:0000313" key="10">
    <source>
        <dbReference type="Proteomes" id="UP001500399"/>
    </source>
</evidence>
<dbReference type="InterPro" id="IPR039653">
    <property type="entry name" value="Prenyltransferase"/>
</dbReference>
<evidence type="ECO:0000256" key="2">
    <source>
        <dbReference type="ARBA" id="ARBA00004141"/>
    </source>
</evidence>
<comment type="similarity">
    <text evidence="3">Belongs to the UbiA prenyltransferase family.</text>
</comment>
<keyword evidence="7 8" id="KW-0472">Membrane</keyword>
<comment type="subcellular location">
    <subcellularLocation>
        <location evidence="2">Membrane</location>
        <topology evidence="2">Multi-pass membrane protein</topology>
    </subcellularLocation>
</comment>
<evidence type="ECO:0000313" key="9">
    <source>
        <dbReference type="EMBL" id="GAA0210891.1"/>
    </source>
</evidence>
<dbReference type="Pfam" id="PF01040">
    <property type="entry name" value="UbiA"/>
    <property type="match status" value="1"/>
</dbReference>
<name>A0ABN0T307_9FIRM</name>
<keyword evidence="10" id="KW-1185">Reference proteome</keyword>
<keyword evidence="4" id="KW-0808">Transferase</keyword>
<proteinExistence type="inferred from homology"/>
<comment type="cofactor">
    <cofactor evidence="1">
        <name>Mg(2+)</name>
        <dbReference type="ChEBI" id="CHEBI:18420"/>
    </cofactor>
</comment>
<dbReference type="CDD" id="cd13959">
    <property type="entry name" value="PT_UbiA_COQ2"/>
    <property type="match status" value="1"/>
</dbReference>
<dbReference type="InterPro" id="IPR044878">
    <property type="entry name" value="UbiA_sf"/>
</dbReference>
<dbReference type="PANTHER" id="PTHR11048:SF28">
    <property type="entry name" value="4-HYDROXYBENZOATE POLYPRENYLTRANSFERASE, MITOCHONDRIAL"/>
    <property type="match status" value="1"/>
</dbReference>
<feature type="transmembrane region" description="Helical" evidence="8">
    <location>
        <begin position="265"/>
        <end position="284"/>
    </location>
</feature>
<evidence type="ECO:0000256" key="7">
    <source>
        <dbReference type="ARBA" id="ARBA00023136"/>
    </source>
</evidence>
<dbReference type="InterPro" id="IPR000537">
    <property type="entry name" value="UbiA_prenyltransferase"/>
</dbReference>
<evidence type="ECO:0000256" key="6">
    <source>
        <dbReference type="ARBA" id="ARBA00022989"/>
    </source>
</evidence>
<comment type="caution">
    <text evidence="9">The sequence shown here is derived from an EMBL/GenBank/DDBJ whole genome shotgun (WGS) entry which is preliminary data.</text>
</comment>
<dbReference type="Gene3D" id="1.10.357.140">
    <property type="entry name" value="UbiA prenyltransferase"/>
    <property type="match status" value="1"/>
</dbReference>
<accession>A0ABN0T307</accession>
<dbReference type="EMBL" id="BAAACR010000008">
    <property type="protein sequence ID" value="GAA0210891.1"/>
    <property type="molecule type" value="Genomic_DNA"/>
</dbReference>
<dbReference type="Proteomes" id="UP001500399">
    <property type="component" value="Unassembled WGS sequence"/>
</dbReference>
<keyword evidence="6 8" id="KW-1133">Transmembrane helix</keyword>
<organism evidence="9 10">
    <name type="scientific">Selenomonas dianae</name>
    <dbReference type="NCBI Taxonomy" id="135079"/>
    <lineage>
        <taxon>Bacteria</taxon>
        <taxon>Bacillati</taxon>
        <taxon>Bacillota</taxon>
        <taxon>Negativicutes</taxon>
        <taxon>Selenomonadales</taxon>
        <taxon>Selenomonadaceae</taxon>
        <taxon>Selenomonas</taxon>
    </lineage>
</organism>
<keyword evidence="5 8" id="KW-0812">Transmembrane</keyword>
<dbReference type="Gene3D" id="1.20.120.1780">
    <property type="entry name" value="UbiA prenyltransferase"/>
    <property type="match status" value="1"/>
</dbReference>
<feature type="transmembrane region" description="Helical" evidence="8">
    <location>
        <begin position="162"/>
        <end position="182"/>
    </location>
</feature>
<gene>
    <name evidence="9" type="primary">ubiA</name>
    <name evidence="9" type="ORF">GCM10008919_12810</name>
</gene>
<evidence type="ECO:0000256" key="4">
    <source>
        <dbReference type="ARBA" id="ARBA00022679"/>
    </source>
</evidence>
<evidence type="ECO:0000256" key="3">
    <source>
        <dbReference type="ARBA" id="ARBA00005985"/>
    </source>
</evidence>
<feature type="transmembrane region" description="Helical" evidence="8">
    <location>
        <begin position="91"/>
        <end position="108"/>
    </location>
</feature>
<feature type="transmembrane region" description="Helical" evidence="8">
    <location>
        <begin position="137"/>
        <end position="156"/>
    </location>
</feature>
<reference evidence="9 10" key="1">
    <citation type="journal article" date="2019" name="Int. J. Syst. Evol. Microbiol.">
        <title>The Global Catalogue of Microorganisms (GCM) 10K type strain sequencing project: providing services to taxonomists for standard genome sequencing and annotation.</title>
        <authorList>
            <consortium name="The Broad Institute Genomics Platform"/>
            <consortium name="The Broad Institute Genome Sequencing Center for Infectious Disease"/>
            <person name="Wu L."/>
            <person name="Ma J."/>
        </authorList>
    </citation>
    <scope>NUCLEOTIDE SEQUENCE [LARGE SCALE GENOMIC DNA]</scope>
    <source>
        <strain evidence="9 10">JCM 8542</strain>
    </source>
</reference>
<feature type="transmembrane region" description="Helical" evidence="8">
    <location>
        <begin position="210"/>
        <end position="229"/>
    </location>
</feature>
<dbReference type="PANTHER" id="PTHR11048">
    <property type="entry name" value="PRENYLTRANSFERASES"/>
    <property type="match status" value="1"/>
</dbReference>
<evidence type="ECO:0000256" key="8">
    <source>
        <dbReference type="SAM" id="Phobius"/>
    </source>
</evidence>
<feature type="transmembrane region" description="Helical" evidence="8">
    <location>
        <begin position="46"/>
        <end position="65"/>
    </location>
</feature>
<evidence type="ECO:0000256" key="5">
    <source>
        <dbReference type="ARBA" id="ARBA00022692"/>
    </source>
</evidence>
<dbReference type="InterPro" id="IPR006371">
    <property type="entry name" value="Polyprenyltransferase_UbiA-li"/>
</dbReference>
<evidence type="ECO:0000256" key="1">
    <source>
        <dbReference type="ARBA" id="ARBA00001946"/>
    </source>
</evidence>